<reference evidence="1 2" key="1">
    <citation type="journal article" date="2021" name="MBio">
        <title>Poor Competitiveness of Bradyrhizobium in Pigeon Pea Root Colonization in Indian Soils.</title>
        <authorList>
            <person name="Chalasani D."/>
            <person name="Basu A."/>
            <person name="Pullabhotla S.V.S.R.N."/>
            <person name="Jorrin B."/>
            <person name="Neal A.L."/>
            <person name="Poole P.S."/>
            <person name="Podile A.R."/>
            <person name="Tkacz A."/>
        </authorList>
    </citation>
    <scope>NUCLEOTIDE SEQUENCE [LARGE SCALE GENOMIC DNA]</scope>
    <source>
        <strain evidence="1 2">HU44</strain>
    </source>
</reference>
<organism evidence="1 2">
    <name type="scientific">Rhizobium herbae</name>
    <dbReference type="NCBI Taxonomy" id="508661"/>
    <lineage>
        <taxon>Bacteria</taxon>
        <taxon>Pseudomonadati</taxon>
        <taxon>Pseudomonadota</taxon>
        <taxon>Alphaproteobacteria</taxon>
        <taxon>Hyphomicrobiales</taxon>
        <taxon>Rhizobiaceae</taxon>
        <taxon>Rhizobium/Agrobacterium group</taxon>
        <taxon>Rhizobium</taxon>
    </lineage>
</organism>
<dbReference type="InterPro" id="IPR009843">
    <property type="entry name" value="DUF1403"/>
</dbReference>
<sequence length="316" mass="34660">MSKSDSQIVRLDRIPVVPAWAVARVPVSSDTEAAFQVGAALNTLDNLVRLQPDWAGVWRQRLALKCAVSAVRLTGRSEDEAALRDVWVLRGSGDELGPAGAILAAYKRLAARPMPIDIKVLRELADLFAIRWSDELANIPATIDDLNQAGRMAPFAAAAIVAEILSVRPDAEALAWWLADWVLAQRLHWDRPIPLLMAHRASSAFRLEAGRGRVRPAEPGFERAVCLALAQASAEACRLASELARRADRLVAVAPKLRAKGAGEAIRILLDEDAVSGALRTARLSRWASRRLFERLIEFDAVRELSGRSTFRIYGL</sequence>
<dbReference type="Proteomes" id="UP000757604">
    <property type="component" value="Unassembled WGS sequence"/>
</dbReference>
<dbReference type="EMBL" id="JAEUAO010000003">
    <property type="protein sequence ID" value="MBW9064943.1"/>
    <property type="molecule type" value="Genomic_DNA"/>
</dbReference>
<keyword evidence="2" id="KW-1185">Reference proteome</keyword>
<evidence type="ECO:0000313" key="2">
    <source>
        <dbReference type="Proteomes" id="UP000757604"/>
    </source>
</evidence>
<name>A0ABS7HCQ9_9HYPH</name>
<proteinExistence type="predicted"/>
<dbReference type="Pfam" id="PF07183">
    <property type="entry name" value="DUF1403"/>
    <property type="match status" value="1"/>
</dbReference>
<dbReference type="RefSeq" id="WP_220372892.1">
    <property type="nucleotide sequence ID" value="NZ_JAEUAO010000003.1"/>
</dbReference>
<accession>A0ABS7HCQ9</accession>
<comment type="caution">
    <text evidence="1">The sequence shown here is derived from an EMBL/GenBank/DDBJ whole genome shotgun (WGS) entry which is preliminary data.</text>
</comment>
<evidence type="ECO:0000313" key="1">
    <source>
        <dbReference type="EMBL" id="MBW9064943.1"/>
    </source>
</evidence>
<gene>
    <name evidence="1" type="ORF">JNB71_16685</name>
</gene>
<protein>
    <submittedName>
        <fullName evidence="1">DUF1403 family protein</fullName>
    </submittedName>
</protein>